<accession>A0A4Q2M3F3</accession>
<dbReference type="AlphaFoldDB" id="A0A4Q2M3F3"/>
<dbReference type="OrthoDB" id="3422701at2"/>
<organism evidence="3 4">
    <name type="scientific">Agromyces atrinae</name>
    <dbReference type="NCBI Taxonomy" id="592376"/>
    <lineage>
        <taxon>Bacteria</taxon>
        <taxon>Bacillati</taxon>
        <taxon>Actinomycetota</taxon>
        <taxon>Actinomycetes</taxon>
        <taxon>Micrococcales</taxon>
        <taxon>Microbacteriaceae</taxon>
        <taxon>Agromyces</taxon>
    </lineage>
</organism>
<evidence type="ECO:0000313" key="2">
    <source>
        <dbReference type="EMBL" id="NYD66177.1"/>
    </source>
</evidence>
<dbReference type="GO" id="GO:0016491">
    <property type="term" value="F:oxidoreductase activity"/>
    <property type="evidence" value="ECO:0007669"/>
    <property type="project" value="InterPro"/>
</dbReference>
<evidence type="ECO:0000313" key="3">
    <source>
        <dbReference type="EMBL" id="RXZ86515.1"/>
    </source>
</evidence>
<comment type="caution">
    <text evidence="3">The sequence shown here is derived from an EMBL/GenBank/DDBJ whole genome shotgun (WGS) entry which is preliminary data.</text>
</comment>
<reference evidence="3 4" key="1">
    <citation type="submission" date="2019-01" db="EMBL/GenBank/DDBJ databases">
        <title>Agromyces.</title>
        <authorList>
            <person name="Li J."/>
        </authorList>
    </citation>
    <scope>NUCLEOTIDE SEQUENCE [LARGE SCALE GENOMIC DNA]</scope>
    <source>
        <strain evidence="3 4">DSM 23870</strain>
    </source>
</reference>
<name>A0A4Q2M3F3_9MICO</name>
<evidence type="ECO:0000259" key="1">
    <source>
        <dbReference type="Pfam" id="PF09995"/>
    </source>
</evidence>
<dbReference type="EMBL" id="JACCBI010000001">
    <property type="protein sequence ID" value="NYD66177.1"/>
    <property type="molecule type" value="Genomic_DNA"/>
</dbReference>
<dbReference type="EMBL" id="SDPM01000004">
    <property type="protein sequence ID" value="RXZ86515.1"/>
    <property type="molecule type" value="Genomic_DNA"/>
</dbReference>
<dbReference type="PANTHER" id="PTHR36151:SF3">
    <property type="entry name" value="ER-BOUND OXYGENASE MPAB_MPAB'_RUBBER OXYGENASE CATALYTIC DOMAIN-CONTAINING PROTEIN"/>
    <property type="match status" value="1"/>
</dbReference>
<evidence type="ECO:0000313" key="5">
    <source>
        <dbReference type="Proteomes" id="UP000581087"/>
    </source>
</evidence>
<dbReference type="RefSeq" id="WP_129174249.1">
    <property type="nucleotide sequence ID" value="NZ_JACCBI010000001.1"/>
</dbReference>
<reference evidence="2 5" key="2">
    <citation type="submission" date="2020-07" db="EMBL/GenBank/DDBJ databases">
        <title>Sequencing the genomes of 1000 actinobacteria strains.</title>
        <authorList>
            <person name="Klenk H.-P."/>
        </authorList>
    </citation>
    <scope>NUCLEOTIDE SEQUENCE [LARGE SCALE GENOMIC DNA]</scope>
    <source>
        <strain evidence="2 5">DSM 23870</strain>
    </source>
</reference>
<dbReference type="PANTHER" id="PTHR36151">
    <property type="entry name" value="BLR2777 PROTEIN"/>
    <property type="match status" value="1"/>
</dbReference>
<dbReference type="Pfam" id="PF09995">
    <property type="entry name" value="MPAB_Lcp_cat"/>
    <property type="match status" value="1"/>
</dbReference>
<dbReference type="Proteomes" id="UP000292686">
    <property type="component" value="Unassembled WGS sequence"/>
</dbReference>
<feature type="domain" description="ER-bound oxygenase mpaB/mpaB'/Rubber oxygenase catalytic" evidence="1">
    <location>
        <begin position="16"/>
        <end position="237"/>
    </location>
</feature>
<keyword evidence="4" id="KW-1185">Reference proteome</keyword>
<protein>
    <submittedName>
        <fullName evidence="3">DUF2236 domain-containing protein</fullName>
    </submittedName>
</protein>
<evidence type="ECO:0000313" key="4">
    <source>
        <dbReference type="Proteomes" id="UP000292686"/>
    </source>
</evidence>
<gene>
    <name evidence="2" type="ORF">BJ972_000696</name>
    <name evidence="3" type="ORF">ESP50_08930</name>
</gene>
<sequence length="265" mass="29236">MPRSDVGARAEASPLGREVLLLLGGARAILLQIADPAIGHGVAAHSDFVGRPMDRLRATLEFVYVVINGTPEQAARVARRVNRAHGPVRRTEGEPTYSAFDPALQLWVAATIYDTAVTVTETVFGRLADSDADALYRDYALLGSALQMPDDLWPADRAAFAEYWHERLAELRVDDTVRGVARSLLVEARLPLALRPLRPLLRIMTTGLLPPSVRPLFGLRWTARADAVFTAWIRVIRFVYPLLPAFVREAPLRAALRRAGSESRA</sequence>
<proteinExistence type="predicted"/>
<dbReference type="Proteomes" id="UP000581087">
    <property type="component" value="Unassembled WGS sequence"/>
</dbReference>
<dbReference type="InterPro" id="IPR018713">
    <property type="entry name" value="MPAB/Lcp_cat_dom"/>
</dbReference>